<proteinExistence type="predicted"/>
<dbReference type="InterPro" id="IPR008278">
    <property type="entry name" value="4-PPantetheinyl_Trfase_dom"/>
</dbReference>
<dbReference type="GO" id="GO:0008897">
    <property type="term" value="F:holo-[acyl-carrier-protein] synthase activity"/>
    <property type="evidence" value="ECO:0007669"/>
    <property type="project" value="InterPro"/>
</dbReference>
<comment type="caution">
    <text evidence="3">The sequence shown here is derived from an EMBL/GenBank/DDBJ whole genome shotgun (WGS) entry which is preliminary data.</text>
</comment>
<dbReference type="InterPro" id="IPR037143">
    <property type="entry name" value="4-PPantetheinyl_Trfase_dom_sf"/>
</dbReference>
<name>A0A918QFB1_9CAUL</name>
<dbReference type="Proteomes" id="UP000662572">
    <property type="component" value="Unassembled WGS sequence"/>
</dbReference>
<dbReference type="AlphaFoldDB" id="A0A918QFB1"/>
<evidence type="ECO:0000313" key="3">
    <source>
        <dbReference type="EMBL" id="GGZ42624.1"/>
    </source>
</evidence>
<dbReference type="Gene3D" id="3.90.470.20">
    <property type="entry name" value="4'-phosphopantetheinyl transferase domain"/>
    <property type="match status" value="1"/>
</dbReference>
<evidence type="ECO:0000259" key="2">
    <source>
        <dbReference type="Pfam" id="PF01648"/>
    </source>
</evidence>
<accession>A0A918QFB1</accession>
<evidence type="ECO:0000256" key="1">
    <source>
        <dbReference type="ARBA" id="ARBA00022679"/>
    </source>
</evidence>
<keyword evidence="4" id="KW-1185">Reference proteome</keyword>
<dbReference type="SUPFAM" id="SSF56214">
    <property type="entry name" value="4'-phosphopantetheinyl transferase"/>
    <property type="match status" value="1"/>
</dbReference>
<dbReference type="EMBL" id="BMZB01000005">
    <property type="protein sequence ID" value="GGZ42624.1"/>
    <property type="molecule type" value="Genomic_DNA"/>
</dbReference>
<dbReference type="Pfam" id="PF01648">
    <property type="entry name" value="ACPS"/>
    <property type="match status" value="1"/>
</dbReference>
<gene>
    <name evidence="3" type="primary">acpS</name>
    <name evidence="3" type="ORF">GCM10011273_31850</name>
</gene>
<organism evidence="3 4">
    <name type="scientific">Asticcacaulis endophyticus</name>
    <dbReference type="NCBI Taxonomy" id="1395890"/>
    <lineage>
        <taxon>Bacteria</taxon>
        <taxon>Pseudomonadati</taxon>
        <taxon>Pseudomonadota</taxon>
        <taxon>Alphaproteobacteria</taxon>
        <taxon>Caulobacterales</taxon>
        <taxon>Caulobacteraceae</taxon>
        <taxon>Asticcacaulis</taxon>
    </lineage>
</organism>
<keyword evidence="1" id="KW-0808">Transferase</keyword>
<dbReference type="GO" id="GO:0000287">
    <property type="term" value="F:magnesium ion binding"/>
    <property type="evidence" value="ECO:0007669"/>
    <property type="project" value="InterPro"/>
</dbReference>
<protein>
    <submittedName>
        <fullName evidence="3">Holo-[acyl-carrier-protein] synthase</fullName>
    </submittedName>
</protein>
<evidence type="ECO:0000313" key="4">
    <source>
        <dbReference type="Proteomes" id="UP000662572"/>
    </source>
</evidence>
<reference evidence="3" key="2">
    <citation type="submission" date="2020-09" db="EMBL/GenBank/DDBJ databases">
        <authorList>
            <person name="Sun Q."/>
            <person name="Kim S."/>
        </authorList>
    </citation>
    <scope>NUCLEOTIDE SEQUENCE</scope>
    <source>
        <strain evidence="3">KCTC 32296</strain>
    </source>
</reference>
<sequence length="134" mass="14484">MIVGIGCDLLFVQSIRRSLAGLGDDYKEFVFTDEERTLAEQSADPGLMFARAFCGKEACSKALGTGLTEDILLQDIEILGTKAAPILRLSGGATERLTRMVPAGLRPNLKLCFSGDRTLLQAFVIITAIEPFDS</sequence>
<feature type="domain" description="4'-phosphopantetheinyl transferase" evidence="2">
    <location>
        <begin position="4"/>
        <end position="91"/>
    </location>
</feature>
<reference evidence="3" key="1">
    <citation type="journal article" date="2014" name="Int. J. Syst. Evol. Microbiol.">
        <title>Complete genome sequence of Corynebacterium casei LMG S-19264T (=DSM 44701T), isolated from a smear-ripened cheese.</title>
        <authorList>
            <consortium name="US DOE Joint Genome Institute (JGI-PGF)"/>
            <person name="Walter F."/>
            <person name="Albersmeier A."/>
            <person name="Kalinowski J."/>
            <person name="Ruckert C."/>
        </authorList>
    </citation>
    <scope>NUCLEOTIDE SEQUENCE</scope>
    <source>
        <strain evidence="3">KCTC 32296</strain>
    </source>
</reference>
<dbReference type="RefSeq" id="WP_189488417.1">
    <property type="nucleotide sequence ID" value="NZ_BMZB01000005.1"/>
</dbReference>